<dbReference type="Proteomes" id="UP001324115">
    <property type="component" value="Unassembled WGS sequence"/>
</dbReference>
<proteinExistence type="predicted"/>
<keyword evidence="2" id="KW-1185">Reference proteome</keyword>
<name>A0AAN7G1A2_QUERU</name>
<reference evidence="1 2" key="1">
    <citation type="journal article" date="2023" name="G3 (Bethesda)">
        <title>A haplotype-resolved chromosome-scale genome for Quercus rubra L. provides insights into the genetics of adaptive traits for red oak species.</title>
        <authorList>
            <person name="Kapoor B."/>
            <person name="Jenkins J."/>
            <person name="Schmutz J."/>
            <person name="Zhebentyayeva T."/>
            <person name="Kuelheim C."/>
            <person name="Coggeshall M."/>
            <person name="Heim C."/>
            <person name="Lasky J.R."/>
            <person name="Leites L."/>
            <person name="Islam-Faridi N."/>
            <person name="Romero-Severson J."/>
            <person name="DeLeo V.L."/>
            <person name="Lucas S.M."/>
            <person name="Lazic D."/>
            <person name="Gailing O."/>
            <person name="Carlson J."/>
            <person name="Staton M."/>
        </authorList>
    </citation>
    <scope>NUCLEOTIDE SEQUENCE [LARGE SCALE GENOMIC DNA]</scope>
    <source>
        <strain evidence="1">Pseudo-F2</strain>
    </source>
</reference>
<gene>
    <name evidence="1" type="ORF">RGQ29_009909</name>
</gene>
<comment type="caution">
    <text evidence="1">The sequence shown here is derived from an EMBL/GenBank/DDBJ whole genome shotgun (WGS) entry which is preliminary data.</text>
</comment>
<sequence length="69" mass="7730">MFKNLNKARIHCLLMVRKHLQGYNKYNKCWRWIAATTSAVFVTKTTTRVGEERVAATSAEDSIAAVASA</sequence>
<evidence type="ECO:0000313" key="2">
    <source>
        <dbReference type="Proteomes" id="UP001324115"/>
    </source>
</evidence>
<dbReference type="AlphaFoldDB" id="A0AAN7G1A2"/>
<dbReference type="EMBL" id="JAXUIC010000002">
    <property type="protein sequence ID" value="KAK4600035.1"/>
    <property type="molecule type" value="Genomic_DNA"/>
</dbReference>
<protein>
    <submittedName>
        <fullName evidence="1">Uncharacterized protein</fullName>
    </submittedName>
</protein>
<organism evidence="1 2">
    <name type="scientific">Quercus rubra</name>
    <name type="common">Northern red oak</name>
    <name type="synonym">Quercus borealis</name>
    <dbReference type="NCBI Taxonomy" id="3512"/>
    <lineage>
        <taxon>Eukaryota</taxon>
        <taxon>Viridiplantae</taxon>
        <taxon>Streptophyta</taxon>
        <taxon>Embryophyta</taxon>
        <taxon>Tracheophyta</taxon>
        <taxon>Spermatophyta</taxon>
        <taxon>Magnoliopsida</taxon>
        <taxon>eudicotyledons</taxon>
        <taxon>Gunneridae</taxon>
        <taxon>Pentapetalae</taxon>
        <taxon>rosids</taxon>
        <taxon>fabids</taxon>
        <taxon>Fagales</taxon>
        <taxon>Fagaceae</taxon>
        <taxon>Quercus</taxon>
    </lineage>
</organism>
<accession>A0AAN7G1A2</accession>
<evidence type="ECO:0000313" key="1">
    <source>
        <dbReference type="EMBL" id="KAK4600035.1"/>
    </source>
</evidence>